<dbReference type="CDD" id="cd01650">
    <property type="entry name" value="RT_nLTR_like"/>
    <property type="match status" value="1"/>
</dbReference>
<keyword evidence="3" id="KW-1185">Reference proteome</keyword>
<evidence type="ECO:0000313" key="2">
    <source>
        <dbReference type="EMBL" id="KAK5851957.1"/>
    </source>
</evidence>
<protein>
    <recommendedName>
        <fullName evidence="1">Reverse transcriptase domain-containing protein</fullName>
    </recommendedName>
</protein>
<accession>A0AAN7WYU5</accession>
<dbReference type="GO" id="GO:0003824">
    <property type="term" value="F:catalytic activity"/>
    <property type="evidence" value="ECO:0007669"/>
    <property type="project" value="InterPro"/>
</dbReference>
<dbReference type="InterPro" id="IPR036691">
    <property type="entry name" value="Endo/exonu/phosph_ase_sf"/>
</dbReference>
<dbReference type="Proteomes" id="UP001346869">
    <property type="component" value="Unassembled WGS sequence"/>
</dbReference>
<evidence type="ECO:0000313" key="3">
    <source>
        <dbReference type="Proteomes" id="UP001346869"/>
    </source>
</evidence>
<comment type="caution">
    <text evidence="2">The sequence shown here is derived from an EMBL/GenBank/DDBJ whole genome shotgun (WGS) entry which is preliminary data.</text>
</comment>
<dbReference type="EMBL" id="JAUZQC010000021">
    <property type="protein sequence ID" value="KAK5851957.1"/>
    <property type="molecule type" value="Genomic_DNA"/>
</dbReference>
<evidence type="ECO:0000259" key="1">
    <source>
        <dbReference type="PROSITE" id="PS50878"/>
    </source>
</evidence>
<reference evidence="2 3" key="2">
    <citation type="journal article" date="2023" name="Mol. Biol. Evol.">
        <title>Genomics of Secondarily Temperate Adaptation in the Only Non-Antarctic Icefish.</title>
        <authorList>
            <person name="Rivera-Colon A.G."/>
            <person name="Rayamajhi N."/>
            <person name="Minhas B.F."/>
            <person name="Madrigal G."/>
            <person name="Bilyk K.T."/>
            <person name="Yoon V."/>
            <person name="Hune M."/>
            <person name="Gregory S."/>
            <person name="Cheng C.H.C."/>
            <person name="Catchen J.M."/>
        </authorList>
    </citation>
    <scope>NUCLEOTIDE SEQUENCE [LARGE SCALE GENOMIC DNA]</scope>
    <source>
        <strain evidence="2">JMC-PN-2008</strain>
    </source>
</reference>
<dbReference type="SUPFAM" id="SSF56672">
    <property type="entry name" value="DNA/RNA polymerases"/>
    <property type="match status" value="1"/>
</dbReference>
<gene>
    <name evidence="2" type="ORF">PBY51_023469</name>
</gene>
<dbReference type="InterPro" id="IPR043502">
    <property type="entry name" value="DNA/RNA_pol_sf"/>
</dbReference>
<dbReference type="AlphaFoldDB" id="A0AAN7WYU5"/>
<organism evidence="2 3">
    <name type="scientific">Eleginops maclovinus</name>
    <name type="common">Patagonian blennie</name>
    <name type="synonym">Eleginus maclovinus</name>
    <dbReference type="NCBI Taxonomy" id="56733"/>
    <lineage>
        <taxon>Eukaryota</taxon>
        <taxon>Metazoa</taxon>
        <taxon>Chordata</taxon>
        <taxon>Craniata</taxon>
        <taxon>Vertebrata</taxon>
        <taxon>Euteleostomi</taxon>
        <taxon>Actinopterygii</taxon>
        <taxon>Neopterygii</taxon>
        <taxon>Teleostei</taxon>
        <taxon>Neoteleostei</taxon>
        <taxon>Acanthomorphata</taxon>
        <taxon>Eupercaria</taxon>
        <taxon>Perciformes</taxon>
        <taxon>Notothenioidei</taxon>
        <taxon>Eleginopidae</taxon>
        <taxon>Eleginops</taxon>
    </lineage>
</organism>
<reference evidence="2 3" key="1">
    <citation type="journal article" date="2023" name="Genes (Basel)">
        <title>Chromosome-Level Genome Assembly and Circadian Gene Repertoire of the Patagonia Blennie Eleginops maclovinus-The Closest Ancestral Proxy of Antarctic Cryonotothenioids.</title>
        <authorList>
            <person name="Cheng C.C."/>
            <person name="Rivera-Colon A.G."/>
            <person name="Minhas B.F."/>
            <person name="Wilson L."/>
            <person name="Rayamajhi N."/>
            <person name="Vargas-Chacoff L."/>
            <person name="Catchen J.M."/>
        </authorList>
    </citation>
    <scope>NUCLEOTIDE SEQUENCE [LARGE SCALE GENOMIC DNA]</scope>
    <source>
        <strain evidence="2">JMC-PN-2008</strain>
    </source>
</reference>
<dbReference type="PROSITE" id="PS50878">
    <property type="entry name" value="RT_POL"/>
    <property type="match status" value="1"/>
</dbReference>
<name>A0AAN7WYU5_ELEMC</name>
<dbReference type="InterPro" id="IPR000477">
    <property type="entry name" value="RT_dom"/>
</dbReference>
<dbReference type="Pfam" id="PF00078">
    <property type="entry name" value="RVT_1"/>
    <property type="match status" value="1"/>
</dbReference>
<dbReference type="Pfam" id="PF03372">
    <property type="entry name" value="Exo_endo_phos"/>
    <property type="match status" value="1"/>
</dbReference>
<dbReference type="PANTHER" id="PTHR33332">
    <property type="entry name" value="REVERSE TRANSCRIPTASE DOMAIN-CONTAINING PROTEIN"/>
    <property type="match status" value="1"/>
</dbReference>
<dbReference type="SUPFAM" id="SSF56219">
    <property type="entry name" value="DNase I-like"/>
    <property type="match status" value="1"/>
</dbReference>
<proteinExistence type="predicted"/>
<feature type="domain" description="Reverse transcriptase" evidence="1">
    <location>
        <begin position="566"/>
        <end position="822"/>
    </location>
</feature>
<dbReference type="InterPro" id="IPR005135">
    <property type="entry name" value="Endo/exonuclease/phosphatase"/>
</dbReference>
<dbReference type="Gene3D" id="3.60.10.10">
    <property type="entry name" value="Endonuclease/exonuclease/phosphatase"/>
    <property type="match status" value="1"/>
</dbReference>
<sequence>MTLYSAAELLKLSTLSSPNCLEVIRSLCLLRRPRYVHRAARHKFVYMDNTLAVPSVRCTASLLQRHHNKPRPLAVNRCPLLPINCTVTPAAASMNRAATFMLLNTRSLNNKAPLIYEVILDKKLDFLCLTETWQSQQDFVTLNQATPPDYVYLHKARSLGRGGGLAVIHRSNILVKEFPVSSTSFESLHFALAGATQLQVLLIYRPPKASTHFLSELSGLLATICPMYPSTILMGDFNIHVDSANCPFASDFLSLLDCFSIAQHVHVPTHTKGHTLDLVCSTGITPCHLQCDDLAISDHLAISFSVSVPLPSQPSKRTITFRKTKQVCTSLLSSTLVTHLATPPLNTTVDGLVEHYNTALSLSLDSVAPPITRLVSFARPAPWFTPELRLMKAAGRQLERRYRTSGLTVHHEAYKDHIRDYKEALLKAKTLYYSILINNQQNHPKKLFITINRLLRPPDSPQPSDAADLCSRFLDFFQKKVETIHNHLLQYSTPPPPSPHHPGADTPTACPLQCCLSSFTMLDTDQVQDLVSKAKTSSSQLDPMPTTLVKTCLPVISASIAAIINCSLDSGVVPSGFKTAAVIPTLKKPGLDPDDPNNYRPISNLPFLSKILERAVASQLQHHMSHHELFEPLQSGFRTQHSTETALIKITNDLLTAADNGLISILILLDLSAAFDTVSHSILLSRLTELIGLRGSALSWFQSYLSNRKQYVTLKDANSILAPVNHGVPQGSVLGPLLFTIYMLPLGQIIRHHGLSFHCYADDTQLYISTKPSTLLPPGPLINCLQELKTWMTSNLLKLNSNQTELMVVAPKPLLRKVGDLLLEVDGCYITPSPVVRNLGVILDPTLSFQSHIINITKSAFYHLKNISRLRPSLSASVTETLIHCFISTRLDYCNAILTGLPSKTLDRLQYVQNSAARVLTGIKPWQHITPTLMQLHWLPVKFRIKFKILLLTYKSLHALAPRYLSDLLHPYTPLRSLRSSVKDQLAVPRTRLKTFGDRAFCVSAPTMWNQLPPHIRCAPSVDSFKKHLKAHLFSEAYGL</sequence>